<dbReference type="Pfam" id="PF25673">
    <property type="entry name" value="Terminase_7"/>
    <property type="match status" value="1"/>
</dbReference>
<gene>
    <name evidence="2" type="primary">1</name>
    <name evidence="2" type="ORF">SEA_HONK_1</name>
</gene>
<feature type="compositionally biased region" description="Acidic residues" evidence="1">
    <location>
        <begin position="145"/>
        <end position="157"/>
    </location>
</feature>
<feature type="compositionally biased region" description="Basic and acidic residues" evidence="1">
    <location>
        <begin position="12"/>
        <end position="22"/>
    </location>
</feature>
<proteinExistence type="predicted"/>
<evidence type="ECO:0000256" key="1">
    <source>
        <dbReference type="SAM" id="MobiDB-lite"/>
    </source>
</evidence>
<evidence type="ECO:0000313" key="3">
    <source>
        <dbReference type="Proteomes" id="UP000693682"/>
    </source>
</evidence>
<feature type="region of interest" description="Disordered" evidence="1">
    <location>
        <begin position="138"/>
        <end position="157"/>
    </location>
</feature>
<reference evidence="2" key="1">
    <citation type="submission" date="2021-04" db="EMBL/GenBank/DDBJ databases">
        <authorList>
            <person name="Ulbrich M."/>
            <person name="Aldana K.S."/>
            <person name="Brown J.W."/>
            <person name="Campbell D.M."/>
            <person name="Chai A.E."/>
            <person name="Dalson K.A."/>
            <person name="Dembinski E."/>
            <person name="Gomez D.E."/>
            <person name="Gupta K."/>
            <person name="Guyot M."/>
            <person name="Hocutt K.M."/>
            <person name="Holsinger J.M."/>
            <person name="Ibarra L.A."/>
            <person name="Jeon T.-Y."/>
            <person name="Mackenzie M."/>
            <person name="Marquez I.-P.P."/>
            <person name="Mathenge R.W."/>
            <person name="Mo B.F."/>
            <person name="Nelson S."/>
            <person name="Zepeda J."/>
            <person name="Zhang L.J."/>
            <person name="Ngo R."/>
            <person name="Tse V.Y."/>
            <person name="Garlena R.A."/>
            <person name="Russell D.A."/>
            <person name="Pope W.H."/>
            <person name="Jacobs-Sera D."/>
            <person name="Hatfull G.F."/>
            <person name="Reddi K."/>
            <person name="Moberg-Parker J."/>
            <person name="Freise A.C."/>
        </authorList>
    </citation>
    <scope>NUCLEOTIDE SEQUENCE</scope>
</reference>
<dbReference type="Proteomes" id="UP000693682">
    <property type="component" value="Segment"/>
</dbReference>
<protein>
    <submittedName>
        <fullName evidence="2">Terminase small subunit</fullName>
    </submittedName>
</protein>
<name>A0A8F3EA67_9CAUD</name>
<keyword evidence="3" id="KW-1185">Reference proteome</keyword>
<dbReference type="InterPro" id="IPR057972">
    <property type="entry name" value="Terminase_7"/>
</dbReference>
<sequence>MPGPAPKTHRQRERDTRRRASEFTELEADGELRGPELIGSYGPETLAWYETWRRSPQAQLFEATDWSRLALLAPMVDKHFLNPSAAALGEIRMNEERLGATVMDRLRARIKITAPDEAPKLALVTELKPNDIAARLAAARARNDEPEEAEDTEPAPF</sequence>
<dbReference type="EMBL" id="MW862981">
    <property type="protein sequence ID" value="QWY81824.1"/>
    <property type="molecule type" value="Genomic_DNA"/>
</dbReference>
<feature type="region of interest" description="Disordered" evidence="1">
    <location>
        <begin position="1"/>
        <end position="28"/>
    </location>
</feature>
<organism evidence="2 3">
    <name type="scientific">Microbacterium phage Honk</name>
    <dbReference type="NCBI Taxonomy" id="2836095"/>
    <lineage>
        <taxon>Viruses</taxon>
        <taxon>Duplodnaviria</taxon>
        <taxon>Heunggongvirae</taxon>
        <taxon>Uroviricota</taxon>
        <taxon>Caudoviricetes</taxon>
        <taxon>Casidaviridae</taxon>
        <taxon>Honkvirus</taxon>
        <taxon>Honkvirus honk</taxon>
    </lineage>
</organism>
<evidence type="ECO:0000313" key="2">
    <source>
        <dbReference type="EMBL" id="QWY81824.1"/>
    </source>
</evidence>
<accession>A0A8F3EA67</accession>